<name>A0ABT4JB45_9RHOB</name>
<protein>
    <submittedName>
        <fullName evidence="1">Uncharacterized protein</fullName>
    </submittedName>
</protein>
<keyword evidence="2" id="KW-1185">Reference proteome</keyword>
<dbReference type="EMBL" id="JAPTYD010000086">
    <property type="protein sequence ID" value="MCZ0964307.1"/>
    <property type="molecule type" value="Genomic_DNA"/>
</dbReference>
<comment type="caution">
    <text evidence="1">The sequence shown here is derived from an EMBL/GenBank/DDBJ whole genome shotgun (WGS) entry which is preliminary data.</text>
</comment>
<evidence type="ECO:0000313" key="2">
    <source>
        <dbReference type="Proteomes" id="UP001149822"/>
    </source>
</evidence>
<organism evidence="1 2">
    <name type="scientific">Paracoccus benzoatiresistens</name>
    <dbReference type="NCBI Taxonomy" id="2997341"/>
    <lineage>
        <taxon>Bacteria</taxon>
        <taxon>Pseudomonadati</taxon>
        <taxon>Pseudomonadota</taxon>
        <taxon>Alphaproteobacteria</taxon>
        <taxon>Rhodobacterales</taxon>
        <taxon>Paracoccaceae</taxon>
        <taxon>Paracoccus</taxon>
    </lineage>
</organism>
<dbReference type="Proteomes" id="UP001149822">
    <property type="component" value="Unassembled WGS sequence"/>
</dbReference>
<gene>
    <name evidence="1" type="ORF">OU682_22310</name>
</gene>
<sequence>MAEDWNAIAAEVAGALGDVGHTAALLRPGGRDPDSPEYDPMFLPDQEISVKLLGDTMVLGLINGSTILAGDRREMMAAEGTTPTPADRLRIDGTEYAIVRAEPYAPSGVVLYFDLILRA</sequence>
<dbReference type="RefSeq" id="WP_268944400.1">
    <property type="nucleotide sequence ID" value="NZ_JAPTYD010000086.1"/>
</dbReference>
<evidence type="ECO:0000313" key="1">
    <source>
        <dbReference type="EMBL" id="MCZ0964307.1"/>
    </source>
</evidence>
<accession>A0ABT4JB45</accession>
<proteinExistence type="predicted"/>
<reference evidence="1" key="1">
    <citation type="submission" date="2022-12" db="EMBL/GenBank/DDBJ databases">
        <title>Paracoccus sp. EF6 isolated from a lake water.</title>
        <authorList>
            <person name="Liu H."/>
        </authorList>
    </citation>
    <scope>NUCLEOTIDE SEQUENCE</scope>
    <source>
        <strain evidence="1">EF6</strain>
    </source>
</reference>